<keyword evidence="3" id="KW-1185">Reference proteome</keyword>
<proteinExistence type="predicted"/>
<reference evidence="2 3" key="1">
    <citation type="journal article" date="2019" name="ACS Chem. Biol.">
        <title>Identification and Mobilization of a Cryptic Antibiotic Biosynthesis Gene Locus from a Human-Pathogenic Nocardia Isolate.</title>
        <authorList>
            <person name="Herisse M."/>
            <person name="Ishida K."/>
            <person name="Porter J.L."/>
            <person name="Howden B."/>
            <person name="Hertweck C."/>
            <person name="Stinear T.P."/>
            <person name="Pidot S.J."/>
        </authorList>
    </citation>
    <scope>NUCLEOTIDE SEQUENCE [LARGE SCALE GENOMIC DNA]</scope>
    <source>
        <strain evidence="2 3">AUSMDU00012717</strain>
    </source>
</reference>
<name>A0A6G9Y9L1_9NOCA</name>
<evidence type="ECO:0000313" key="2">
    <source>
        <dbReference type="EMBL" id="QIS09810.1"/>
    </source>
</evidence>
<dbReference type="KEGG" id="nah:F5544_09550"/>
<keyword evidence="1" id="KW-0812">Transmembrane</keyword>
<keyword evidence="1" id="KW-1133">Transmembrane helix</keyword>
<evidence type="ECO:0000313" key="3">
    <source>
        <dbReference type="Proteomes" id="UP000503540"/>
    </source>
</evidence>
<dbReference type="AlphaFoldDB" id="A0A6G9Y9L1"/>
<protein>
    <submittedName>
        <fullName evidence="2">DUF3068 domain-containing protein</fullName>
    </submittedName>
</protein>
<evidence type="ECO:0000256" key="1">
    <source>
        <dbReference type="SAM" id="Phobius"/>
    </source>
</evidence>
<organism evidence="2 3">
    <name type="scientific">Nocardia arthritidis</name>
    <dbReference type="NCBI Taxonomy" id="228602"/>
    <lineage>
        <taxon>Bacteria</taxon>
        <taxon>Bacillati</taxon>
        <taxon>Actinomycetota</taxon>
        <taxon>Actinomycetes</taxon>
        <taxon>Mycobacteriales</taxon>
        <taxon>Nocardiaceae</taxon>
        <taxon>Nocardia</taxon>
    </lineage>
</organism>
<feature type="transmembrane region" description="Helical" evidence="1">
    <location>
        <begin position="333"/>
        <end position="353"/>
    </location>
</feature>
<dbReference type="Proteomes" id="UP000503540">
    <property type="component" value="Chromosome"/>
</dbReference>
<sequence length="390" mass="43211">MAIHLGCMGSAASQIAENPRNALVGSYCRTMAAGRQVRWWLGLGLIGIGAAALVVAALLPTYLMPRLTRIPSDIHTEAISLADNASVIDVGAGLAGHMRTETGVPIKVQTLVVSAQPTDADRVTLVATTRLLRSDRDGPNAMVTARAEAVTLSRTTSEPVDPVGQIKLEVDKPADRVSRSGFQYHFPFDTQKQSYLYFDTTARRDIPIDYVDDDRHEGGLRLLHFRQSIGPINLYPEQPDMQMTLPASWWGLPGEQQTRFDLHYSNTRDIWVEPTSGAIVEQREHVRRFLARTVDDPLAVTTLEIRTRFDEQSLAEAVHTARQARMLIRWGNLYAPILLAAAGIAMVAAGLLIRWRATEVDDRDITGVDDHHPDGRKHVPVQDISVEHRL</sequence>
<gene>
    <name evidence="2" type="ORF">F5544_09550</name>
</gene>
<accession>A0A6G9Y9L1</accession>
<dbReference type="RefSeq" id="WP_167472862.1">
    <property type="nucleotide sequence ID" value="NZ_CP046172.1"/>
</dbReference>
<dbReference type="EMBL" id="CP046172">
    <property type="protein sequence ID" value="QIS09810.1"/>
    <property type="molecule type" value="Genomic_DNA"/>
</dbReference>
<feature type="transmembrane region" description="Helical" evidence="1">
    <location>
        <begin position="39"/>
        <end position="59"/>
    </location>
</feature>
<keyword evidence="1" id="KW-0472">Membrane</keyword>
<dbReference type="Pfam" id="PF11271">
    <property type="entry name" value="PorA"/>
    <property type="match status" value="1"/>
</dbReference>
<dbReference type="InterPro" id="IPR021424">
    <property type="entry name" value="PorA"/>
</dbReference>